<comment type="caution">
    <text evidence="1">The sequence shown here is derived from an EMBL/GenBank/DDBJ whole genome shotgun (WGS) entry which is preliminary data.</text>
</comment>
<dbReference type="AlphaFoldDB" id="A0A0G0Y1D7"/>
<dbReference type="EMBL" id="LCBB01000004">
    <property type="protein sequence ID" value="KKS03231.1"/>
    <property type="molecule type" value="Genomic_DNA"/>
</dbReference>
<evidence type="ECO:0000313" key="2">
    <source>
        <dbReference type="Proteomes" id="UP000033947"/>
    </source>
</evidence>
<gene>
    <name evidence="1" type="ORF">UU55_C0004G0020</name>
</gene>
<name>A0A0G0Y1D7_UNCKA</name>
<organism evidence="1 2">
    <name type="scientific">candidate division WWE3 bacterium GW2011_GWC2_41_23</name>
    <dbReference type="NCBI Taxonomy" id="1619123"/>
    <lineage>
        <taxon>Bacteria</taxon>
        <taxon>Katanobacteria</taxon>
    </lineage>
</organism>
<dbReference type="Proteomes" id="UP000033947">
    <property type="component" value="Unassembled WGS sequence"/>
</dbReference>
<proteinExistence type="predicted"/>
<reference evidence="1 2" key="1">
    <citation type="journal article" date="2015" name="Nature">
        <title>rRNA introns, odd ribosomes, and small enigmatic genomes across a large radiation of phyla.</title>
        <authorList>
            <person name="Brown C.T."/>
            <person name="Hug L.A."/>
            <person name="Thomas B.C."/>
            <person name="Sharon I."/>
            <person name="Castelle C.J."/>
            <person name="Singh A."/>
            <person name="Wilkins M.J."/>
            <person name="Williams K.H."/>
            <person name="Banfield J.F."/>
        </authorList>
    </citation>
    <scope>NUCLEOTIDE SEQUENCE [LARGE SCALE GENOMIC DNA]</scope>
</reference>
<sequence>MLSKAALESFKKIYFEEFKVLLSDETADMKGKELLQFISLIYKPTTQNNSIAVTTADTNTSNSKNMVVQ</sequence>
<accession>A0A0G0Y1D7</accession>
<evidence type="ECO:0000313" key="1">
    <source>
        <dbReference type="EMBL" id="KKS03231.1"/>
    </source>
</evidence>
<protein>
    <submittedName>
        <fullName evidence="1">Uncharacterized protein</fullName>
    </submittedName>
</protein>